<protein>
    <submittedName>
        <fullName evidence="2">Uncharacterized protein</fullName>
    </submittedName>
</protein>
<reference evidence="2" key="1">
    <citation type="journal article" date="2022" name="Int. J. Syst. Evol. Microbiol.">
        <title>Apilactobacillus apisilvae sp. nov., Nicolia spurrieriana gen. nov. sp. nov., Bombilactobacillus folatiphilus sp. nov. and Bombilactobacillus thymidiniphilus sp. nov., four new lactic acid bacterial isolates from stingless bees Tetragonula carbonaria and Austroplebeia australis.</title>
        <authorList>
            <person name="Oliphant S.A."/>
            <person name="Watson-Haigh N.S."/>
            <person name="Sumby K.M."/>
            <person name="Gardner J."/>
            <person name="Groom S."/>
            <person name="Jiranek V."/>
        </authorList>
    </citation>
    <scope>NUCLEOTIDE SEQUENCE</scope>
    <source>
        <strain evidence="2">SG4_D2</strain>
    </source>
</reference>
<evidence type="ECO:0000313" key="2">
    <source>
        <dbReference type="EMBL" id="UQS82114.1"/>
    </source>
</evidence>
<evidence type="ECO:0000313" key="3">
    <source>
        <dbReference type="Proteomes" id="UP000831495"/>
    </source>
</evidence>
<gene>
    <name evidence="2" type="ORF">MOO45_08015</name>
</gene>
<keyword evidence="3" id="KW-1185">Reference proteome</keyword>
<organism evidence="2 3">
    <name type="scientific">Bombilactobacillus folatiphilus</name>
    <dbReference type="NCBI Taxonomy" id="2923362"/>
    <lineage>
        <taxon>Bacteria</taxon>
        <taxon>Bacillati</taxon>
        <taxon>Bacillota</taxon>
        <taxon>Bacilli</taxon>
        <taxon>Lactobacillales</taxon>
        <taxon>Lactobacillaceae</taxon>
        <taxon>Bombilactobacillus</taxon>
    </lineage>
</organism>
<name>A0ABY4P8R5_9LACO</name>
<dbReference type="EMBL" id="CP093366">
    <property type="protein sequence ID" value="UQS82114.1"/>
    <property type="molecule type" value="Genomic_DNA"/>
</dbReference>
<feature type="transmembrane region" description="Helical" evidence="1">
    <location>
        <begin position="9"/>
        <end position="26"/>
    </location>
</feature>
<accession>A0ABY4P8R5</accession>
<evidence type="ECO:0000256" key="1">
    <source>
        <dbReference type="SAM" id="Phobius"/>
    </source>
</evidence>
<proteinExistence type="predicted"/>
<keyword evidence="1" id="KW-0812">Transmembrane</keyword>
<dbReference type="RefSeq" id="WP_249514384.1">
    <property type="nucleotide sequence ID" value="NZ_CP093366.1"/>
</dbReference>
<sequence>MKKILKKKRYLYTLLVCILLFILLYYNRNPLIKASSNWLSRQTIPFQLVVNPHKLDQIKKPKSLTLNELSEKEYQQQLKITKQLVNSFDKHRQQCGFLSTKQNQQLKQWVQQKHHRYLYSVTPLTSGKNRHGKYITVSVNRYDDTQQIHSYRYQVFYRSNGKVQAAKFIGNFHNAKPPKFISWTNKLGVSGIAKVPTFLDKVNTTLINSGITAQSTATLDKYQQLARNLGLSSKSATALKQYVLQNGMDQKNSSVVGYELSDVPRETRFFITQINDHHRYYYTVTFNRNQNEFTNFLSGHASVAEHQ</sequence>
<keyword evidence="1" id="KW-1133">Transmembrane helix</keyword>
<keyword evidence="1" id="KW-0472">Membrane</keyword>
<dbReference type="Proteomes" id="UP000831495">
    <property type="component" value="Chromosome"/>
</dbReference>